<keyword evidence="3" id="KW-0378">Hydrolase</keyword>
<dbReference type="RefSeq" id="WP_183793286.1">
    <property type="nucleotide sequence ID" value="NZ_JACIDU010000010.1"/>
</dbReference>
<dbReference type="Pfam" id="PF16113">
    <property type="entry name" value="ECH_2"/>
    <property type="match status" value="1"/>
</dbReference>
<dbReference type="SUPFAM" id="SSF52096">
    <property type="entry name" value="ClpP/crotonase"/>
    <property type="match status" value="1"/>
</dbReference>
<sequence>MADQAAIATPEPVLGEKAGSAGLIRLNRPKALNSLNLPMVRLMQGLLDDYAADASVGSVIVSGEGERGLCAGGDIRAMHDSGRADGQEAKDFWREEFRMNHFIAHYPKPYVAIMDGIVMGGGAGISVHGSHRIVTERTRLAMPETGIGYFPDVGASWFLPRLSGRVGYWMGLTGHEIGAADALASGLADYCVPSAMLPRLTEALFAIPASAGTGDVGSVIERFSLTPPTGPLAANRDQIDRIFALQTVEEIVAALTREDDDFARETLGLIAKRSPRSLKLSLRLLQLGEASGSLAECLEREYAAGIGMLSNPDFYEGVRAAVIDKDRNPKWNPATLAGVSEDDLAPFFPKGHPPVFPEHRL</sequence>
<evidence type="ECO:0000256" key="3">
    <source>
        <dbReference type="ARBA" id="ARBA00022801"/>
    </source>
</evidence>
<dbReference type="EC" id="3.1.2.4" evidence="2"/>
<dbReference type="NCBIfam" id="NF004127">
    <property type="entry name" value="PRK05617.1"/>
    <property type="match status" value="1"/>
</dbReference>
<evidence type="ECO:0000259" key="4">
    <source>
        <dbReference type="Pfam" id="PF16113"/>
    </source>
</evidence>
<dbReference type="GO" id="GO:0003860">
    <property type="term" value="F:3-hydroxyisobutyryl-CoA hydrolase activity"/>
    <property type="evidence" value="ECO:0007669"/>
    <property type="project" value="UniProtKB-EC"/>
</dbReference>
<protein>
    <recommendedName>
        <fullName evidence="2">3-hydroxyisobutyryl-CoA hydrolase</fullName>
        <ecNumber evidence="2">3.1.2.4</ecNumber>
    </recommendedName>
</protein>
<dbReference type="GO" id="GO:0016829">
    <property type="term" value="F:lyase activity"/>
    <property type="evidence" value="ECO:0007669"/>
    <property type="project" value="UniProtKB-KW"/>
</dbReference>
<dbReference type="GO" id="GO:0005829">
    <property type="term" value="C:cytosol"/>
    <property type="evidence" value="ECO:0007669"/>
    <property type="project" value="TreeGrafter"/>
</dbReference>
<dbReference type="InterPro" id="IPR045004">
    <property type="entry name" value="ECH_dom"/>
</dbReference>
<keyword evidence="6" id="KW-1185">Reference proteome</keyword>
<dbReference type="InterPro" id="IPR032259">
    <property type="entry name" value="HIBYL-CoA-H"/>
</dbReference>
<comment type="caution">
    <text evidence="5">The sequence shown here is derived from an EMBL/GenBank/DDBJ whole genome shotgun (WGS) entry which is preliminary data.</text>
</comment>
<evidence type="ECO:0000256" key="2">
    <source>
        <dbReference type="ARBA" id="ARBA00011915"/>
    </source>
</evidence>
<dbReference type="Gene3D" id="3.90.226.10">
    <property type="entry name" value="2-enoyl-CoA Hydratase, Chain A, domain 1"/>
    <property type="match status" value="1"/>
</dbReference>
<keyword evidence="5" id="KW-0456">Lyase</keyword>
<dbReference type="Proteomes" id="UP000584824">
    <property type="component" value="Unassembled WGS sequence"/>
</dbReference>
<accession>A0A7W6K2V8</accession>
<evidence type="ECO:0000313" key="5">
    <source>
        <dbReference type="EMBL" id="MBB4104205.1"/>
    </source>
</evidence>
<organism evidence="5 6">
    <name type="scientific">Allorhizobium borbori</name>
    <dbReference type="NCBI Taxonomy" id="485907"/>
    <lineage>
        <taxon>Bacteria</taxon>
        <taxon>Pseudomonadati</taxon>
        <taxon>Pseudomonadota</taxon>
        <taxon>Alphaproteobacteria</taxon>
        <taxon>Hyphomicrobiales</taxon>
        <taxon>Rhizobiaceae</taxon>
        <taxon>Rhizobium/Agrobacterium group</taxon>
        <taxon>Allorhizobium</taxon>
    </lineage>
</organism>
<reference evidence="5 6" key="1">
    <citation type="submission" date="2020-08" db="EMBL/GenBank/DDBJ databases">
        <title>Genomic Encyclopedia of Type Strains, Phase IV (KMG-IV): sequencing the most valuable type-strain genomes for metagenomic binning, comparative biology and taxonomic classification.</title>
        <authorList>
            <person name="Goeker M."/>
        </authorList>
    </citation>
    <scope>NUCLEOTIDE SEQUENCE [LARGE SCALE GENOMIC DNA]</scope>
    <source>
        <strain evidence="5 6">DSM 26385</strain>
    </source>
</reference>
<proteinExistence type="predicted"/>
<dbReference type="EMBL" id="JACIDU010000010">
    <property type="protein sequence ID" value="MBB4104205.1"/>
    <property type="molecule type" value="Genomic_DNA"/>
</dbReference>
<dbReference type="InterPro" id="IPR029045">
    <property type="entry name" value="ClpP/crotonase-like_dom_sf"/>
</dbReference>
<dbReference type="GO" id="GO:0006574">
    <property type="term" value="P:L-valine catabolic process"/>
    <property type="evidence" value="ECO:0007669"/>
    <property type="project" value="TreeGrafter"/>
</dbReference>
<name>A0A7W6K2V8_9HYPH</name>
<dbReference type="CDD" id="cd06558">
    <property type="entry name" value="crotonase-like"/>
    <property type="match status" value="1"/>
</dbReference>
<feature type="domain" description="Enoyl-CoA hydratase/isomerase" evidence="4">
    <location>
        <begin position="22"/>
        <end position="348"/>
    </location>
</feature>
<evidence type="ECO:0000256" key="1">
    <source>
        <dbReference type="ARBA" id="ARBA00001709"/>
    </source>
</evidence>
<dbReference type="PANTHER" id="PTHR43176">
    <property type="entry name" value="3-HYDROXYISOBUTYRYL-COA HYDROLASE-RELATED"/>
    <property type="match status" value="1"/>
</dbReference>
<comment type="catalytic activity">
    <reaction evidence="1">
        <text>3-hydroxy-2-methylpropanoyl-CoA + H2O = 3-hydroxy-2-methylpropanoate + CoA + H(+)</text>
        <dbReference type="Rhea" id="RHEA:20888"/>
        <dbReference type="ChEBI" id="CHEBI:11805"/>
        <dbReference type="ChEBI" id="CHEBI:15377"/>
        <dbReference type="ChEBI" id="CHEBI:15378"/>
        <dbReference type="ChEBI" id="CHEBI:57287"/>
        <dbReference type="ChEBI" id="CHEBI:57340"/>
        <dbReference type="EC" id="3.1.2.4"/>
    </reaction>
</comment>
<gene>
    <name evidence="5" type="ORF">GGQ66_002778</name>
</gene>
<dbReference type="PANTHER" id="PTHR43176:SF3">
    <property type="entry name" value="3-HYDROXYISOBUTYRYL-COA HYDROLASE, MITOCHONDRIAL"/>
    <property type="match status" value="1"/>
</dbReference>
<evidence type="ECO:0000313" key="6">
    <source>
        <dbReference type="Proteomes" id="UP000584824"/>
    </source>
</evidence>
<dbReference type="AlphaFoldDB" id="A0A7W6K2V8"/>